<dbReference type="GO" id="GO:0008641">
    <property type="term" value="F:ubiquitin-like modifier activating enzyme activity"/>
    <property type="evidence" value="ECO:0007669"/>
    <property type="project" value="InterPro"/>
</dbReference>
<comment type="caution">
    <text evidence="2">The sequence shown here is derived from an EMBL/GenBank/DDBJ whole genome shotgun (WGS) entry which is preliminary data.</text>
</comment>
<dbReference type="Pfam" id="PF00899">
    <property type="entry name" value="ThiF"/>
    <property type="match status" value="1"/>
</dbReference>
<protein>
    <submittedName>
        <fullName evidence="2">ThiF family adenylyltransferase</fullName>
    </submittedName>
</protein>
<reference evidence="2" key="1">
    <citation type="submission" date="2021-04" db="EMBL/GenBank/DDBJ databases">
        <title>Genome based classification of Actinospica acidithermotolerans sp. nov., an actinobacterium isolated from an Indonesian hot spring.</title>
        <authorList>
            <person name="Kusuma A.B."/>
            <person name="Putra K.E."/>
            <person name="Nafisah S."/>
            <person name="Loh J."/>
            <person name="Nouioui I."/>
            <person name="Goodfellow M."/>
        </authorList>
    </citation>
    <scope>NUCLEOTIDE SEQUENCE</scope>
    <source>
        <strain evidence="2">DSM 45618</strain>
    </source>
</reference>
<name>A0A8J7WIR8_9ACTN</name>
<evidence type="ECO:0000313" key="3">
    <source>
        <dbReference type="Proteomes" id="UP000677913"/>
    </source>
</evidence>
<accession>A0A8J7WIR8</accession>
<dbReference type="Proteomes" id="UP000677913">
    <property type="component" value="Unassembled WGS sequence"/>
</dbReference>
<keyword evidence="2" id="KW-0548">Nucleotidyltransferase</keyword>
<dbReference type="RefSeq" id="WP_211466396.1">
    <property type="nucleotide sequence ID" value="NZ_JAGSXH010000020.1"/>
</dbReference>
<proteinExistence type="predicted"/>
<sequence length="369" mass="39246">MLKPALSRIWHDERTLQLGRGPGTSHRYRMTAAVRAVVNALDGTRDTEALLGYAERIGVARGDTLELLDRLAADGCLDDAALDTSALTALSPGERSRLDPDLSGLGLRHRLPGGAVRALERRRSVSVAVHGLGRVGAQTALRLAAAGVGTIVPLDGATVRHEETAPGGLREQDVGMRRQDALVRSIRSLAPSTSTALAPRRTDPDLVIVAPGERPPIELLVELFRRCVPHMLVEVCEDRAVLGPLVVPRRAACSRCRDLALTERDPLWPRTQAALTSDGATARPACDTTLAALAATHAVLHALAFLDGQTPPSVGAVWSFALPYGLPERFPVPVHPACACATEGTGHGADNPPATVPPLPQRRLAEWTM</sequence>
<dbReference type="EMBL" id="JAGSXH010000020">
    <property type="protein sequence ID" value="MBS2963061.1"/>
    <property type="molecule type" value="Genomic_DNA"/>
</dbReference>
<organism evidence="2 3">
    <name type="scientific">Actinocrinis puniceicyclus</name>
    <dbReference type="NCBI Taxonomy" id="977794"/>
    <lineage>
        <taxon>Bacteria</taxon>
        <taxon>Bacillati</taxon>
        <taxon>Actinomycetota</taxon>
        <taxon>Actinomycetes</taxon>
        <taxon>Catenulisporales</taxon>
        <taxon>Actinospicaceae</taxon>
        <taxon>Actinocrinis</taxon>
    </lineage>
</organism>
<dbReference type="Gene3D" id="3.40.50.720">
    <property type="entry name" value="NAD(P)-binding Rossmann-like Domain"/>
    <property type="match status" value="1"/>
</dbReference>
<dbReference type="SUPFAM" id="SSF69572">
    <property type="entry name" value="Activating enzymes of the ubiquitin-like proteins"/>
    <property type="match status" value="1"/>
</dbReference>
<evidence type="ECO:0000259" key="1">
    <source>
        <dbReference type="Pfam" id="PF00899"/>
    </source>
</evidence>
<dbReference type="GO" id="GO:0016779">
    <property type="term" value="F:nucleotidyltransferase activity"/>
    <property type="evidence" value="ECO:0007669"/>
    <property type="project" value="UniProtKB-KW"/>
</dbReference>
<dbReference type="InterPro" id="IPR035985">
    <property type="entry name" value="Ubiquitin-activating_enz"/>
</dbReference>
<feature type="domain" description="THIF-type NAD/FAD binding fold" evidence="1">
    <location>
        <begin position="118"/>
        <end position="201"/>
    </location>
</feature>
<dbReference type="AlphaFoldDB" id="A0A8J7WIR8"/>
<keyword evidence="3" id="KW-1185">Reference proteome</keyword>
<gene>
    <name evidence="2" type="ORF">KGA66_08400</name>
</gene>
<keyword evidence="2" id="KW-0808">Transferase</keyword>
<evidence type="ECO:0000313" key="2">
    <source>
        <dbReference type="EMBL" id="MBS2963061.1"/>
    </source>
</evidence>
<dbReference type="InterPro" id="IPR000594">
    <property type="entry name" value="ThiF_NAD_FAD-bd"/>
</dbReference>